<accession>A0A226F4I0</accession>
<sequence length="324" mass="36850">METSKLVILIIFQMLTLNPELLQITAEISNQTIQTSTEVQSVGRQSNSRKTLIEEIVESLALEVAEIRKSVKELHYLHLRTTRQILEETKNSCRLHEYPQPEISNIVTSSTKFTNGEFVNFPQSSEERVTPTIQNGSDHAIRCSGYRVLNEFIPVENVISNDQLLEAGWDSIYGPLYFCHALVRTNGILCRLYGKGNRRTCWVTTPAGKEVTIKNNYHLLRKPEGVQLQWRHNAKNWPTDDAGFPHAELKTGGGIVVEWAVWDVYTCGLAPRFYFGRCDRNGAKVPGLIHTPREKWGGKSRLAYTFGGREEHCTEFEVLVCINK</sequence>
<dbReference type="Proteomes" id="UP000198287">
    <property type="component" value="Unassembled WGS sequence"/>
</dbReference>
<proteinExistence type="predicted"/>
<evidence type="ECO:0000313" key="2">
    <source>
        <dbReference type="EMBL" id="OXA64702.1"/>
    </source>
</evidence>
<keyword evidence="1" id="KW-0732">Signal</keyword>
<feature type="chain" id="PRO_5012217759" evidence="1">
    <location>
        <begin position="24"/>
        <end position="324"/>
    </location>
</feature>
<evidence type="ECO:0000256" key="1">
    <source>
        <dbReference type="SAM" id="SignalP"/>
    </source>
</evidence>
<comment type="caution">
    <text evidence="2">The sequence shown here is derived from an EMBL/GenBank/DDBJ whole genome shotgun (WGS) entry which is preliminary data.</text>
</comment>
<name>A0A226F4I0_FOLCA</name>
<keyword evidence="3" id="KW-1185">Reference proteome</keyword>
<evidence type="ECO:0000313" key="3">
    <source>
        <dbReference type="Proteomes" id="UP000198287"/>
    </source>
</evidence>
<feature type="signal peptide" evidence="1">
    <location>
        <begin position="1"/>
        <end position="23"/>
    </location>
</feature>
<organism evidence="2 3">
    <name type="scientific">Folsomia candida</name>
    <name type="common">Springtail</name>
    <dbReference type="NCBI Taxonomy" id="158441"/>
    <lineage>
        <taxon>Eukaryota</taxon>
        <taxon>Metazoa</taxon>
        <taxon>Ecdysozoa</taxon>
        <taxon>Arthropoda</taxon>
        <taxon>Hexapoda</taxon>
        <taxon>Collembola</taxon>
        <taxon>Entomobryomorpha</taxon>
        <taxon>Isotomoidea</taxon>
        <taxon>Isotomidae</taxon>
        <taxon>Proisotominae</taxon>
        <taxon>Folsomia</taxon>
    </lineage>
</organism>
<gene>
    <name evidence="2" type="ORF">Fcan01_01160</name>
</gene>
<protein>
    <submittedName>
        <fullName evidence="2">Uncharacterized protein</fullName>
    </submittedName>
</protein>
<dbReference type="EMBL" id="LNIX01000001">
    <property type="protein sequence ID" value="OXA64702.1"/>
    <property type="molecule type" value="Genomic_DNA"/>
</dbReference>
<reference evidence="2 3" key="1">
    <citation type="submission" date="2015-12" db="EMBL/GenBank/DDBJ databases">
        <title>The genome of Folsomia candida.</title>
        <authorList>
            <person name="Faddeeva A."/>
            <person name="Derks M.F."/>
            <person name="Anvar Y."/>
            <person name="Smit S."/>
            <person name="Van Straalen N."/>
            <person name="Roelofs D."/>
        </authorList>
    </citation>
    <scope>NUCLEOTIDE SEQUENCE [LARGE SCALE GENOMIC DNA]</scope>
    <source>
        <strain evidence="2 3">VU population</strain>
        <tissue evidence="2">Whole body</tissue>
    </source>
</reference>
<dbReference type="AlphaFoldDB" id="A0A226F4I0"/>